<dbReference type="CDD" id="cd11318">
    <property type="entry name" value="AmyAc_bac_fung_AmyA"/>
    <property type="match status" value="1"/>
</dbReference>
<comment type="cofactor">
    <cofactor evidence="1">
        <name>Ca(2+)</name>
        <dbReference type="ChEBI" id="CHEBI:29108"/>
    </cofactor>
</comment>
<protein>
    <submittedName>
        <fullName evidence="9">Alpha-amylase</fullName>
        <ecNumber evidence="9">3.2.1.1</ecNumber>
    </submittedName>
</protein>
<keyword evidence="6 9" id="KW-0326">Glycosidase</keyword>
<keyword evidence="3" id="KW-0479">Metal-binding</keyword>
<evidence type="ECO:0000256" key="1">
    <source>
        <dbReference type="ARBA" id="ARBA00001913"/>
    </source>
</evidence>
<evidence type="ECO:0000259" key="8">
    <source>
        <dbReference type="SMART" id="SM00642"/>
    </source>
</evidence>
<dbReference type="SUPFAM" id="SSF51011">
    <property type="entry name" value="Glycosyl hydrolase domain"/>
    <property type="match status" value="1"/>
</dbReference>
<dbReference type="InterPro" id="IPR017853">
    <property type="entry name" value="GH"/>
</dbReference>
<reference evidence="9 10" key="1">
    <citation type="submission" date="2021-05" db="EMBL/GenBank/DDBJ databases">
        <title>The draft genome of Geobacter luticola JCM 17780.</title>
        <authorList>
            <person name="Xu Z."/>
            <person name="Masuda Y."/>
            <person name="Itoh H."/>
            <person name="Senoo K."/>
        </authorList>
    </citation>
    <scope>NUCLEOTIDE SEQUENCE [LARGE SCALE GENOMIC DNA]</scope>
    <source>
        <strain evidence="9 10">JCM 17780</strain>
    </source>
</reference>
<accession>A0ABS5SH98</accession>
<dbReference type="PANTHER" id="PTHR43447">
    <property type="entry name" value="ALPHA-AMYLASE"/>
    <property type="match status" value="1"/>
</dbReference>
<name>A0ABS5SH98_9BACT</name>
<keyword evidence="10" id="KW-1185">Reference proteome</keyword>
<dbReference type="SUPFAM" id="SSF51445">
    <property type="entry name" value="(Trans)glycosidases"/>
    <property type="match status" value="1"/>
</dbReference>
<evidence type="ECO:0000313" key="9">
    <source>
        <dbReference type="EMBL" id="MBT0654735.1"/>
    </source>
</evidence>
<dbReference type="NCBIfam" id="NF006968">
    <property type="entry name" value="PRK09441.1-1"/>
    <property type="match status" value="1"/>
</dbReference>
<dbReference type="InterPro" id="IPR013780">
    <property type="entry name" value="Glyco_hydro_b"/>
</dbReference>
<dbReference type="InterPro" id="IPR006046">
    <property type="entry name" value="Alpha_amylase"/>
</dbReference>
<dbReference type="EMBL" id="JAHCVK010000017">
    <property type="protein sequence ID" value="MBT0654735.1"/>
    <property type="molecule type" value="Genomic_DNA"/>
</dbReference>
<dbReference type="Gene3D" id="2.40.30.140">
    <property type="match status" value="1"/>
</dbReference>
<dbReference type="PRINTS" id="PR00110">
    <property type="entry name" value="ALPHAAMYLASE"/>
</dbReference>
<gene>
    <name evidence="9" type="ORF">KI810_16905</name>
</gene>
<dbReference type="Pfam" id="PF00128">
    <property type="entry name" value="Alpha-amylase"/>
    <property type="match status" value="1"/>
</dbReference>
<dbReference type="SMART" id="SM00642">
    <property type="entry name" value="Aamy"/>
    <property type="match status" value="1"/>
</dbReference>
<dbReference type="PIRSF" id="PIRSF001021">
    <property type="entry name" value="Alph-amls_thrmst"/>
    <property type="match status" value="1"/>
</dbReference>
<dbReference type="InterPro" id="IPR006047">
    <property type="entry name" value="GH13_cat_dom"/>
</dbReference>
<organism evidence="9 10">
    <name type="scientific">Geomobilimonas luticola</name>
    <dbReference type="NCBI Taxonomy" id="1114878"/>
    <lineage>
        <taxon>Bacteria</taxon>
        <taxon>Pseudomonadati</taxon>
        <taxon>Thermodesulfobacteriota</taxon>
        <taxon>Desulfuromonadia</taxon>
        <taxon>Geobacterales</taxon>
        <taxon>Geobacteraceae</taxon>
        <taxon>Geomobilimonas</taxon>
    </lineage>
</organism>
<dbReference type="NCBIfam" id="NF006969">
    <property type="entry name" value="PRK09441.1-2"/>
    <property type="match status" value="1"/>
</dbReference>
<evidence type="ECO:0000256" key="4">
    <source>
        <dbReference type="ARBA" id="ARBA00022801"/>
    </source>
</evidence>
<proteinExistence type="inferred from homology"/>
<keyword evidence="5" id="KW-0119">Carbohydrate metabolism</keyword>
<dbReference type="Gene3D" id="2.60.40.1180">
    <property type="entry name" value="Golgi alpha-mannosidase II"/>
    <property type="match status" value="1"/>
</dbReference>
<feature type="domain" description="Glycosyl hydrolase family 13 catalytic" evidence="8">
    <location>
        <begin position="6"/>
        <end position="403"/>
    </location>
</feature>
<keyword evidence="4 9" id="KW-0378">Hydrolase</keyword>
<dbReference type="GO" id="GO:0004556">
    <property type="term" value="F:alpha-amylase activity"/>
    <property type="evidence" value="ECO:0007669"/>
    <property type="project" value="UniProtKB-EC"/>
</dbReference>
<dbReference type="InterPro" id="IPR015237">
    <property type="entry name" value="Alpha-amylase_C_pro"/>
</dbReference>
<evidence type="ECO:0000256" key="6">
    <source>
        <dbReference type="ARBA" id="ARBA00023295"/>
    </source>
</evidence>
<comment type="similarity">
    <text evidence="2 7">Belongs to the glycosyl hydrolase 13 family.</text>
</comment>
<dbReference type="RefSeq" id="WP_214176744.1">
    <property type="nucleotide sequence ID" value="NZ_JAHCVK010000017.1"/>
</dbReference>
<dbReference type="Proteomes" id="UP000756860">
    <property type="component" value="Unassembled WGS sequence"/>
</dbReference>
<evidence type="ECO:0000256" key="5">
    <source>
        <dbReference type="ARBA" id="ARBA00023277"/>
    </source>
</evidence>
<comment type="caution">
    <text evidence="9">The sequence shown here is derived from an EMBL/GenBank/DDBJ whole genome shotgun (WGS) entry which is preliminary data.</text>
</comment>
<dbReference type="Gene3D" id="3.20.20.80">
    <property type="entry name" value="Glycosidases"/>
    <property type="match status" value="1"/>
</dbReference>
<evidence type="ECO:0000256" key="2">
    <source>
        <dbReference type="ARBA" id="ARBA00008061"/>
    </source>
</evidence>
<evidence type="ECO:0000313" key="10">
    <source>
        <dbReference type="Proteomes" id="UP000756860"/>
    </source>
</evidence>
<evidence type="ECO:0000256" key="3">
    <source>
        <dbReference type="ARBA" id="ARBA00022723"/>
    </source>
</evidence>
<dbReference type="Pfam" id="PF09154">
    <property type="entry name" value="Alpha-amy_C_pro"/>
    <property type="match status" value="1"/>
</dbReference>
<dbReference type="InterPro" id="IPR013776">
    <property type="entry name" value="A-amylase_thermo"/>
</dbReference>
<evidence type="ECO:0000256" key="7">
    <source>
        <dbReference type="RuleBase" id="RU003615"/>
    </source>
</evidence>
<dbReference type="EC" id="3.2.1.1" evidence="9"/>
<sequence length="497" mass="56495">MSDINGVMMQYFHWYIPADGSLWNFAASKATELAEAGITSLWLPPAYKGIGGGTDVGYGVYDLYDLGEFDQKGSIRTKYGTKQEYLDAVAALKKAGVQVYADAVLNHRMGADKAEPSRATPFAKGDRINPKGPLSDITSWTHFTFPGRKGKYSDFELHWRHFDAVDYEANNPTDYNTVYLFEGKQFDDEVSLEFGNYAFLMGCDLDCQSQEVRDELIRWGKWYLDTTGVAGFRLDAIKHIAAWFFPEWHDALEKHAGKELFMVGEYWANSLPALHWYINEVGGRLTVFDVPLHFNFYSAGKLGRSYDLRFILDNTLVKERPTHAVTFVDNHDSQPLQALESCIEPWFKPLAYAITLLRKDGYPCMFFPDYYGAEYDDKGRDGNMYHITLPSHRFLIDKFLHARRHYAYGPQYDYFNHPNTVGWTRLGDENHPGGMAVVMSNGDDGWKWMEVGQRNTTYIDITGHVATPVVTNGDGWGEFRCPGGKVSVWVQPSPSGF</sequence>